<evidence type="ECO:0000313" key="2">
    <source>
        <dbReference type="Proteomes" id="UP001597186"/>
    </source>
</evidence>
<dbReference type="RefSeq" id="WP_379918942.1">
    <property type="nucleotide sequence ID" value="NZ_JBHUDD010000160.1"/>
</dbReference>
<reference evidence="2" key="1">
    <citation type="journal article" date="2019" name="Int. J. Syst. Evol. Microbiol.">
        <title>The Global Catalogue of Microorganisms (GCM) 10K type strain sequencing project: providing services to taxonomists for standard genome sequencing and annotation.</title>
        <authorList>
            <consortium name="The Broad Institute Genomics Platform"/>
            <consortium name="The Broad Institute Genome Sequencing Center for Infectious Disease"/>
            <person name="Wu L."/>
            <person name="Ma J."/>
        </authorList>
    </citation>
    <scope>NUCLEOTIDE SEQUENCE [LARGE SCALE GENOMIC DNA]</scope>
    <source>
        <strain evidence="2">CGMCC 1.12477</strain>
    </source>
</reference>
<protein>
    <recommendedName>
        <fullName evidence="3">Capsule polysaccharide biosynthesis protein</fullName>
    </recommendedName>
</protein>
<proteinExistence type="predicted"/>
<evidence type="ECO:0000313" key="1">
    <source>
        <dbReference type="EMBL" id="MFD1511592.1"/>
    </source>
</evidence>
<name>A0ABW4EMA0_9RHOB</name>
<dbReference type="EMBL" id="JBHUDD010000160">
    <property type="protein sequence ID" value="MFD1511592.1"/>
    <property type="molecule type" value="Genomic_DNA"/>
</dbReference>
<gene>
    <name evidence="1" type="ORF">ACFTOW_19580</name>
</gene>
<evidence type="ECO:0008006" key="3">
    <source>
        <dbReference type="Google" id="ProtNLM"/>
    </source>
</evidence>
<comment type="caution">
    <text evidence="1">The sequence shown here is derived from an EMBL/GenBank/DDBJ whole genome shotgun (WGS) entry which is preliminary data.</text>
</comment>
<organism evidence="1 2">
    <name type="scientific">Lacimonas salitolerans</name>
    <dbReference type="NCBI Taxonomy" id="1323750"/>
    <lineage>
        <taxon>Bacteria</taxon>
        <taxon>Pseudomonadati</taxon>
        <taxon>Pseudomonadota</taxon>
        <taxon>Alphaproteobacteria</taxon>
        <taxon>Rhodobacterales</taxon>
        <taxon>Paracoccaceae</taxon>
        <taxon>Lacimonas</taxon>
    </lineage>
</organism>
<accession>A0ABW4EMA0</accession>
<sequence>MEQPRILRFYLDPGLRGSAQAGQHNFIGKIASVVQSAGFRVEYRADTATERAKSALRRGYAMFHMDPPTNERGLTFRRAYHYPFWGIEPVAERWLWHVARSPFDAAQVPRKQADGFARRWRERLFPGLTARDDGFVYVPLQGRLLEHRSFQSMSPLAMIEAVLARDPRPVVATLHPKEAYSQPERDALAALARAHPRLTVETGQMERFLPACAYVATQNSSAAFNGYFFEKPALLFGQVDFHHIAANVPELGVADAYAALPQLRPDYAGYLWWFWQEMSINAGRPEAEAQIAIALRRAGWPV</sequence>
<keyword evidence="2" id="KW-1185">Reference proteome</keyword>
<dbReference type="Proteomes" id="UP001597186">
    <property type="component" value="Unassembled WGS sequence"/>
</dbReference>